<feature type="signal peptide" evidence="7">
    <location>
        <begin position="1"/>
        <end position="18"/>
    </location>
</feature>
<sequence length="112" mass="11175">MFARASFIALALPVFVAATAVPRQDAPSNQCNTGTLQCCSSVQSATSSPVQSLLGLLGIALGSVTGEVGLTCNPITVLGVAGNSCSAQPACCTDTQFNGLVSLGCTPVNLNL</sequence>
<organism evidence="8">
    <name type="scientific">Psilocybe cubensis</name>
    <name type="common">Psychedelic mushroom</name>
    <name type="synonym">Stropharia cubensis</name>
    <dbReference type="NCBI Taxonomy" id="181762"/>
    <lineage>
        <taxon>Eukaryota</taxon>
        <taxon>Fungi</taxon>
        <taxon>Dikarya</taxon>
        <taxon>Basidiomycota</taxon>
        <taxon>Agaricomycotina</taxon>
        <taxon>Agaricomycetes</taxon>
        <taxon>Agaricomycetidae</taxon>
        <taxon>Agaricales</taxon>
        <taxon>Agaricineae</taxon>
        <taxon>Strophariaceae</taxon>
        <taxon>Psilocybe</taxon>
    </lineage>
</organism>
<keyword evidence="6 7" id="KW-1015">Disulfide bond</keyword>
<keyword evidence="4 7" id="KW-0964">Secreted</keyword>
<evidence type="ECO:0000313" key="8">
    <source>
        <dbReference type="EMBL" id="KAG5166152.1"/>
    </source>
</evidence>
<dbReference type="InterPro" id="IPR001338">
    <property type="entry name" value="Class_I_Hydrophobin"/>
</dbReference>
<comment type="caution">
    <text evidence="8">The sequence shown here is derived from an EMBL/GenBank/DDBJ whole genome shotgun (WGS) entry which is preliminary data.</text>
</comment>
<evidence type="ECO:0000256" key="4">
    <source>
        <dbReference type="ARBA" id="ARBA00022525"/>
    </source>
</evidence>
<name>A0A8H7XSR7_PSICU</name>
<dbReference type="GO" id="GO:0005199">
    <property type="term" value="F:structural constituent of cell wall"/>
    <property type="evidence" value="ECO:0007669"/>
    <property type="project" value="InterPro"/>
</dbReference>
<evidence type="ECO:0000256" key="6">
    <source>
        <dbReference type="ARBA" id="ARBA00023157"/>
    </source>
</evidence>
<dbReference type="OrthoDB" id="4225815at2759"/>
<comment type="similarity">
    <text evidence="2 7">Belongs to the fungal hydrophobin family.</text>
</comment>
<dbReference type="PROSITE" id="PS00956">
    <property type="entry name" value="HYDROPHOBIN"/>
    <property type="match status" value="1"/>
</dbReference>
<comment type="subcellular location">
    <subcellularLocation>
        <location evidence="1 7">Secreted</location>
        <location evidence="1 7">Cell wall</location>
    </subcellularLocation>
</comment>
<evidence type="ECO:0000256" key="3">
    <source>
        <dbReference type="ARBA" id="ARBA00022512"/>
    </source>
</evidence>
<protein>
    <recommendedName>
        <fullName evidence="7">Hydrophobin</fullName>
    </recommendedName>
</protein>
<gene>
    <name evidence="8" type="ORF">JR316_008226</name>
</gene>
<dbReference type="InterPro" id="IPR019778">
    <property type="entry name" value="Class_I_Hydrophobin_CS"/>
</dbReference>
<dbReference type="EMBL" id="JAFIQS010000008">
    <property type="protein sequence ID" value="KAG5166152.1"/>
    <property type="molecule type" value="Genomic_DNA"/>
</dbReference>
<dbReference type="CDD" id="cd23507">
    <property type="entry name" value="hydrophobin_I"/>
    <property type="match status" value="1"/>
</dbReference>
<feature type="chain" id="PRO_5034278180" description="Hydrophobin" evidence="7">
    <location>
        <begin position="19"/>
        <end position="112"/>
    </location>
</feature>
<reference evidence="8" key="1">
    <citation type="submission" date="2021-02" db="EMBL/GenBank/DDBJ databases">
        <title>Psilocybe cubensis genome.</title>
        <authorList>
            <person name="Mckernan K.J."/>
            <person name="Crawford S."/>
            <person name="Trippe A."/>
            <person name="Kane L.T."/>
            <person name="Mclaughlin S."/>
        </authorList>
    </citation>
    <scope>NUCLEOTIDE SEQUENCE [LARGE SCALE GENOMIC DNA]</scope>
    <source>
        <strain evidence="8">MGC-MH-2018</strain>
    </source>
</reference>
<keyword evidence="3 7" id="KW-0134">Cell wall</keyword>
<dbReference type="Pfam" id="PF01185">
    <property type="entry name" value="Hydrophobin"/>
    <property type="match status" value="1"/>
</dbReference>
<keyword evidence="5 7" id="KW-0732">Signal</keyword>
<evidence type="ECO:0000256" key="5">
    <source>
        <dbReference type="ARBA" id="ARBA00022729"/>
    </source>
</evidence>
<proteinExistence type="inferred from homology"/>
<accession>A0A8H7XSR7</accession>
<dbReference type="GO" id="GO:0009277">
    <property type="term" value="C:fungal-type cell wall"/>
    <property type="evidence" value="ECO:0007669"/>
    <property type="project" value="InterPro"/>
</dbReference>
<evidence type="ECO:0000256" key="1">
    <source>
        <dbReference type="ARBA" id="ARBA00004191"/>
    </source>
</evidence>
<dbReference type="SMART" id="SM00075">
    <property type="entry name" value="HYDRO"/>
    <property type="match status" value="1"/>
</dbReference>
<dbReference type="AlphaFoldDB" id="A0A8H7XSR7"/>
<evidence type="ECO:0000256" key="7">
    <source>
        <dbReference type="RuleBase" id="RU365009"/>
    </source>
</evidence>
<evidence type="ECO:0000256" key="2">
    <source>
        <dbReference type="ARBA" id="ARBA00010446"/>
    </source>
</evidence>